<keyword evidence="2" id="KW-1185">Reference proteome</keyword>
<accession>A0A4S3TKP1</accession>
<evidence type="ECO:0000313" key="2">
    <source>
        <dbReference type="Proteomes" id="UP000318864"/>
    </source>
</evidence>
<organism evidence="1 2">
    <name type="scientific">Salinadaptatus halalkaliphilus</name>
    <dbReference type="NCBI Taxonomy" id="2419781"/>
    <lineage>
        <taxon>Archaea</taxon>
        <taxon>Methanobacteriati</taxon>
        <taxon>Methanobacteriota</taxon>
        <taxon>Stenosarchaea group</taxon>
        <taxon>Halobacteria</taxon>
        <taxon>Halobacteriales</taxon>
        <taxon>Natrialbaceae</taxon>
        <taxon>Salinadaptatus</taxon>
    </lineage>
</organism>
<dbReference type="Gene3D" id="3.50.30.40">
    <property type="entry name" value="Ribonuclease E inhibitor RraA/RraA-like"/>
    <property type="match status" value="1"/>
</dbReference>
<reference evidence="1 2" key="1">
    <citation type="submission" date="2018-10" db="EMBL/GenBank/DDBJ databases">
        <title>Natronolimnobius sp. XQ-INN 246 isolated from Inner Mongolia Autonomous Region of China.</title>
        <authorList>
            <person name="Xue Q."/>
        </authorList>
    </citation>
    <scope>NUCLEOTIDE SEQUENCE [LARGE SCALE GENOMIC DNA]</scope>
    <source>
        <strain evidence="1 2">XQ-INN 246</strain>
    </source>
</reference>
<dbReference type="EMBL" id="RBZW01000042">
    <property type="protein sequence ID" value="THE64130.1"/>
    <property type="molecule type" value="Genomic_DNA"/>
</dbReference>
<evidence type="ECO:0000313" key="1">
    <source>
        <dbReference type="EMBL" id="THE64130.1"/>
    </source>
</evidence>
<gene>
    <name evidence="1" type="ORF">D8Y22_14555</name>
</gene>
<dbReference type="PANTHER" id="PTHR33254:SF4">
    <property type="entry name" value="4-HYDROXY-4-METHYL-2-OXOGLUTARATE ALDOLASE 3-RELATED"/>
    <property type="match status" value="1"/>
</dbReference>
<proteinExistence type="predicted"/>
<dbReference type="CDD" id="cd16841">
    <property type="entry name" value="RraA_family"/>
    <property type="match status" value="1"/>
</dbReference>
<sequence length="212" mass="21904">MSRSITDVYRSFGTSIVSDALDEHGIDGVITGLEPVHPSHAAVGRAHTLRLEAAPNPGTETNFPYAMLHELVADRVLVLDGGGPGLSCWGGNASQLAANAGVEGLVVDGGYRDVAEIRAGSFPVFGRAPTPKTGQKRLTVEEIGEPVTIGDVTVSPDDLLVADATGVVAVPADAVADVAETAEEILGEELLVESKIDGGATVADLERDAHEF</sequence>
<dbReference type="PANTHER" id="PTHR33254">
    <property type="entry name" value="4-HYDROXY-4-METHYL-2-OXOGLUTARATE ALDOLASE 3-RELATED"/>
    <property type="match status" value="1"/>
</dbReference>
<dbReference type="Proteomes" id="UP000318864">
    <property type="component" value="Unassembled WGS sequence"/>
</dbReference>
<comment type="caution">
    <text evidence="1">The sequence shown here is derived from an EMBL/GenBank/DDBJ whole genome shotgun (WGS) entry which is preliminary data.</text>
</comment>
<protein>
    <submittedName>
        <fullName evidence="1">RraA family protein</fullName>
    </submittedName>
</protein>
<dbReference type="OrthoDB" id="15246at2157"/>
<dbReference type="Pfam" id="PF03737">
    <property type="entry name" value="RraA-like"/>
    <property type="match status" value="1"/>
</dbReference>
<dbReference type="AlphaFoldDB" id="A0A4S3TKP1"/>
<dbReference type="InterPro" id="IPR036704">
    <property type="entry name" value="RraA/RraA-like_sf"/>
</dbReference>
<dbReference type="RefSeq" id="WP_141465415.1">
    <property type="nucleotide sequence ID" value="NZ_RBZW01000042.1"/>
</dbReference>
<name>A0A4S3TKP1_9EURY</name>
<dbReference type="SUPFAM" id="SSF89562">
    <property type="entry name" value="RraA-like"/>
    <property type="match status" value="1"/>
</dbReference>
<dbReference type="InterPro" id="IPR005493">
    <property type="entry name" value="RraA/RraA-like"/>
</dbReference>